<dbReference type="GO" id="GO:0006000">
    <property type="term" value="P:fructose metabolic process"/>
    <property type="evidence" value="ECO:0007669"/>
    <property type="project" value="TreeGrafter"/>
</dbReference>
<evidence type="ECO:0000256" key="1">
    <source>
        <dbReference type="ARBA" id="ARBA00005215"/>
    </source>
</evidence>
<dbReference type="InterPro" id="IPR044015">
    <property type="entry name" value="FBPase_C_dom"/>
</dbReference>
<keyword evidence="2" id="KW-0479">Metal-binding</keyword>
<dbReference type="EMBL" id="NMUH01001389">
    <property type="protein sequence ID" value="MQL91878.1"/>
    <property type="molecule type" value="Genomic_DNA"/>
</dbReference>
<dbReference type="GO" id="GO:0006002">
    <property type="term" value="P:fructose 6-phosphate metabolic process"/>
    <property type="evidence" value="ECO:0007669"/>
    <property type="project" value="TreeGrafter"/>
</dbReference>
<accession>A0A843V6Y7</accession>
<dbReference type="Proteomes" id="UP000652761">
    <property type="component" value="Unassembled WGS sequence"/>
</dbReference>
<dbReference type="GO" id="GO:0006094">
    <property type="term" value="P:gluconeogenesis"/>
    <property type="evidence" value="ECO:0007669"/>
    <property type="project" value="TreeGrafter"/>
</dbReference>
<dbReference type="Pfam" id="PF18913">
    <property type="entry name" value="FBPase_C"/>
    <property type="match status" value="1"/>
</dbReference>
<evidence type="ECO:0000259" key="5">
    <source>
        <dbReference type="Pfam" id="PF18913"/>
    </source>
</evidence>
<dbReference type="Gene3D" id="3.40.190.80">
    <property type="match status" value="1"/>
</dbReference>
<dbReference type="PANTHER" id="PTHR11556:SF1">
    <property type="entry name" value="FRUCTOSE-BISPHOSPHATASE"/>
    <property type="match status" value="1"/>
</dbReference>
<comment type="pathway">
    <text evidence="1">Carbohydrate biosynthesis; Calvin cycle.</text>
</comment>
<evidence type="ECO:0000256" key="2">
    <source>
        <dbReference type="ARBA" id="ARBA00022723"/>
    </source>
</evidence>
<dbReference type="GO" id="GO:0046872">
    <property type="term" value="F:metal ion binding"/>
    <property type="evidence" value="ECO:0007669"/>
    <property type="project" value="UniProtKB-KW"/>
</dbReference>
<comment type="caution">
    <text evidence="6">The sequence shown here is derived from an EMBL/GenBank/DDBJ whole genome shotgun (WGS) entry which is preliminary data.</text>
</comment>
<dbReference type="AlphaFoldDB" id="A0A843V6Y7"/>
<name>A0A843V6Y7_COLES</name>
<reference evidence="6" key="1">
    <citation type="submission" date="2017-07" db="EMBL/GenBank/DDBJ databases">
        <title>Taro Niue Genome Assembly and Annotation.</title>
        <authorList>
            <person name="Atibalentja N."/>
            <person name="Keating K."/>
            <person name="Fields C.J."/>
        </authorList>
    </citation>
    <scope>NUCLEOTIDE SEQUENCE</scope>
    <source>
        <strain evidence="6">Niue_2</strain>
        <tissue evidence="6">Leaf</tissue>
    </source>
</reference>
<dbReference type="GO" id="GO:0005986">
    <property type="term" value="P:sucrose biosynthetic process"/>
    <property type="evidence" value="ECO:0007669"/>
    <property type="project" value="TreeGrafter"/>
</dbReference>
<keyword evidence="3" id="KW-0460">Magnesium</keyword>
<organism evidence="6 7">
    <name type="scientific">Colocasia esculenta</name>
    <name type="common">Wild taro</name>
    <name type="synonym">Arum esculentum</name>
    <dbReference type="NCBI Taxonomy" id="4460"/>
    <lineage>
        <taxon>Eukaryota</taxon>
        <taxon>Viridiplantae</taxon>
        <taxon>Streptophyta</taxon>
        <taxon>Embryophyta</taxon>
        <taxon>Tracheophyta</taxon>
        <taxon>Spermatophyta</taxon>
        <taxon>Magnoliopsida</taxon>
        <taxon>Liliopsida</taxon>
        <taxon>Araceae</taxon>
        <taxon>Aroideae</taxon>
        <taxon>Colocasieae</taxon>
        <taxon>Colocasia</taxon>
    </lineage>
</organism>
<dbReference type="SUPFAM" id="SSF56655">
    <property type="entry name" value="Carbohydrate phosphatase"/>
    <property type="match status" value="1"/>
</dbReference>
<evidence type="ECO:0000256" key="4">
    <source>
        <dbReference type="ARBA" id="ARBA00032973"/>
    </source>
</evidence>
<feature type="domain" description="Fructose-1-6-bisphosphatase class 1 C-terminal" evidence="5">
    <location>
        <begin position="36"/>
        <end position="70"/>
    </location>
</feature>
<dbReference type="InterPro" id="IPR000146">
    <property type="entry name" value="FBPase_class-1"/>
</dbReference>
<evidence type="ECO:0000256" key="3">
    <source>
        <dbReference type="ARBA" id="ARBA00022842"/>
    </source>
</evidence>
<protein>
    <recommendedName>
        <fullName evidence="4">D-fructose-1,6-bisphosphate 1-phosphohydrolase</fullName>
    </recommendedName>
</protein>
<dbReference type="OrthoDB" id="10256725at2759"/>
<dbReference type="PANTHER" id="PTHR11556">
    <property type="entry name" value="FRUCTOSE-1,6-BISPHOSPHATASE-RELATED"/>
    <property type="match status" value="1"/>
</dbReference>
<evidence type="ECO:0000313" key="7">
    <source>
        <dbReference type="Proteomes" id="UP000652761"/>
    </source>
</evidence>
<dbReference type="GO" id="GO:0030388">
    <property type="term" value="P:fructose 1,6-bisphosphate metabolic process"/>
    <property type="evidence" value="ECO:0007669"/>
    <property type="project" value="TreeGrafter"/>
</dbReference>
<sequence length="79" mass="9457">MYVFTLDPTYSEFEVKIPKVGKIYTFNEGNYQLWDDNLVGDLSQTLLYDGVYDYPYDKKSKNGKLRLLYDYDHRILDIK</sequence>
<evidence type="ECO:0000313" key="6">
    <source>
        <dbReference type="EMBL" id="MQL91878.1"/>
    </source>
</evidence>
<proteinExistence type="predicted"/>
<dbReference type="GO" id="GO:0005829">
    <property type="term" value="C:cytosol"/>
    <property type="evidence" value="ECO:0007669"/>
    <property type="project" value="TreeGrafter"/>
</dbReference>
<dbReference type="GO" id="GO:0042132">
    <property type="term" value="F:fructose 1,6-bisphosphate 1-phosphatase activity"/>
    <property type="evidence" value="ECO:0007669"/>
    <property type="project" value="TreeGrafter"/>
</dbReference>
<gene>
    <name evidence="6" type="ORF">Taro_024493</name>
</gene>
<keyword evidence="7" id="KW-1185">Reference proteome</keyword>